<keyword evidence="2" id="KW-1003">Cell membrane</keyword>
<gene>
    <name evidence="8" type="ORF">BG844_00600</name>
</gene>
<dbReference type="InterPro" id="IPR000731">
    <property type="entry name" value="SSD"/>
</dbReference>
<evidence type="ECO:0000313" key="9">
    <source>
        <dbReference type="Proteomes" id="UP000182486"/>
    </source>
</evidence>
<proteinExistence type="predicted"/>
<dbReference type="SUPFAM" id="SSF82866">
    <property type="entry name" value="Multidrug efflux transporter AcrB transmembrane domain"/>
    <property type="match status" value="2"/>
</dbReference>
<feature type="transmembrane region" description="Helical" evidence="6">
    <location>
        <begin position="682"/>
        <end position="706"/>
    </location>
</feature>
<keyword evidence="3 6" id="KW-0812">Transmembrane</keyword>
<keyword evidence="9" id="KW-1185">Reference proteome</keyword>
<dbReference type="InterPro" id="IPR050545">
    <property type="entry name" value="Mycobact_MmpL"/>
</dbReference>
<evidence type="ECO:0000256" key="6">
    <source>
        <dbReference type="SAM" id="Phobius"/>
    </source>
</evidence>
<dbReference type="GO" id="GO:0005886">
    <property type="term" value="C:plasma membrane"/>
    <property type="evidence" value="ECO:0007669"/>
    <property type="project" value="UniProtKB-SubCell"/>
</dbReference>
<feature type="transmembrane region" description="Helical" evidence="6">
    <location>
        <begin position="546"/>
        <end position="565"/>
    </location>
</feature>
<feature type="transmembrane region" description="Helical" evidence="6">
    <location>
        <begin position="300"/>
        <end position="326"/>
    </location>
</feature>
<dbReference type="PANTHER" id="PTHR33406:SF13">
    <property type="entry name" value="MEMBRANE PROTEIN YDFJ"/>
    <property type="match status" value="1"/>
</dbReference>
<feature type="transmembrane region" description="Helical" evidence="6">
    <location>
        <begin position="196"/>
        <end position="219"/>
    </location>
</feature>
<dbReference type="Pfam" id="PF03176">
    <property type="entry name" value="MMPL"/>
    <property type="match status" value="2"/>
</dbReference>
<evidence type="ECO:0000259" key="7">
    <source>
        <dbReference type="PROSITE" id="PS50156"/>
    </source>
</evidence>
<dbReference type="InterPro" id="IPR004869">
    <property type="entry name" value="MMPL_dom"/>
</dbReference>
<organism evidence="8 9">
    <name type="scientific">Couchioplanes caeruleus subsp. caeruleus</name>
    <dbReference type="NCBI Taxonomy" id="56427"/>
    <lineage>
        <taxon>Bacteria</taxon>
        <taxon>Bacillati</taxon>
        <taxon>Actinomycetota</taxon>
        <taxon>Actinomycetes</taxon>
        <taxon>Micromonosporales</taxon>
        <taxon>Micromonosporaceae</taxon>
        <taxon>Couchioplanes</taxon>
    </lineage>
</organism>
<dbReference type="AlphaFoldDB" id="A0A1K0GXK9"/>
<sequence>MKPLVRFSIARPKTVVAIWIVIVAVCVPLMGALTGALKAGGFDNPRGEAAAAQRTLDRTFAELPDTLQVVLTRPDGDVTTSVDTAIAVARDTPHVAQVEDHRRNPGWLSPDRHTTFLQLGFRADKSAIQHEVPGLRDRLDAALAAAGVTTHVTGAQALDHDLSVQAENDAVTAEMIAFPLLVVVLLVVFRSVAAMLLPVVLAGVALVVASAIGYLLTFATDLSTLFTNAVSIIGLAVAVDYSLFVIKRYRDELAAGDPYVPALRTAMRTAGHAVVFSGLAVVVALLALFIPRIMVFSSMAIAGVVVTLVALAMSLTLLPAVLRLLGRRIDWLSLKRRPAAGRPVRAPRRPAALALILAALVAAFGVLAWPVTDIRLQSPVASATILPEDADSRQGIERMQAALEFRTLFPVQVVLTAPASAPAADLLTALQAASGVVRTAPHVDQVTDVTTLGLPPGELAEAVAAPEGLPPEARAAAAQLWATTGDTRVTRVVAIPAADPDSDAAHDLVHALRDRLPGAVPAGVTVQVTGATATGVDFDEVLTDTLPAVLGTVVLITVLLLARAFRSWLLPLLALALNALVVAASLGLLTLISQHGLGQRIDSTTPALVFAIMFGLSMDYMVIMISRMREHYTLHGDHHRAVSEGLRETAGLVNGAALIMVAVFASFLIAKVSVVQQLGLSLAIAVVLDAVVIRLVVMPAALHLIGPRVWGRAAARQRQGTPDLQLV</sequence>
<accession>A0A1K0GXK9</accession>
<evidence type="ECO:0000256" key="1">
    <source>
        <dbReference type="ARBA" id="ARBA00004651"/>
    </source>
</evidence>
<feature type="transmembrane region" description="Helical" evidence="6">
    <location>
        <begin position="170"/>
        <end position="189"/>
    </location>
</feature>
<name>A0A1K0GXK9_9ACTN</name>
<feature type="transmembrane region" description="Helical" evidence="6">
    <location>
        <begin position="273"/>
        <end position="294"/>
    </location>
</feature>
<dbReference type="Proteomes" id="UP000182486">
    <property type="component" value="Unassembled WGS sequence"/>
</dbReference>
<dbReference type="EMBL" id="MEIA01000003">
    <property type="protein sequence ID" value="OJF16164.1"/>
    <property type="molecule type" value="Genomic_DNA"/>
</dbReference>
<feature type="transmembrane region" description="Helical" evidence="6">
    <location>
        <begin position="16"/>
        <end position="37"/>
    </location>
</feature>
<reference evidence="8 9" key="1">
    <citation type="submission" date="2016-09" db="EMBL/GenBank/DDBJ databases">
        <title>Couchioplanes caeruleus draft genome sequence.</title>
        <authorList>
            <person name="Sheehan J."/>
            <person name="Caffrey P."/>
        </authorList>
    </citation>
    <scope>NUCLEOTIDE SEQUENCE [LARGE SCALE GENOMIC DNA]</scope>
    <source>
        <strain evidence="8 9">DSM 43634</strain>
    </source>
</reference>
<dbReference type="PROSITE" id="PS50156">
    <property type="entry name" value="SSD"/>
    <property type="match status" value="1"/>
</dbReference>
<protein>
    <submittedName>
        <fullName evidence="8">MMPL domain transport protein</fullName>
    </submittedName>
</protein>
<dbReference type="RefSeq" id="WP_071802712.1">
    <property type="nucleotide sequence ID" value="NZ_MEIA01000003.1"/>
</dbReference>
<dbReference type="PANTHER" id="PTHR33406">
    <property type="entry name" value="MEMBRANE PROTEIN MJ1562-RELATED"/>
    <property type="match status" value="1"/>
</dbReference>
<evidence type="ECO:0000256" key="3">
    <source>
        <dbReference type="ARBA" id="ARBA00022692"/>
    </source>
</evidence>
<feature type="transmembrane region" description="Helical" evidence="6">
    <location>
        <begin position="351"/>
        <end position="371"/>
    </location>
</feature>
<evidence type="ECO:0000256" key="2">
    <source>
        <dbReference type="ARBA" id="ARBA00022475"/>
    </source>
</evidence>
<feature type="transmembrane region" description="Helical" evidence="6">
    <location>
        <begin position="607"/>
        <end position="628"/>
    </location>
</feature>
<dbReference type="Gene3D" id="1.20.1640.10">
    <property type="entry name" value="Multidrug efflux transporter AcrB transmembrane domain"/>
    <property type="match status" value="2"/>
</dbReference>
<feature type="transmembrane region" description="Helical" evidence="6">
    <location>
        <begin position="225"/>
        <end position="246"/>
    </location>
</feature>
<keyword evidence="5 6" id="KW-0472">Membrane</keyword>
<feature type="transmembrane region" description="Helical" evidence="6">
    <location>
        <begin position="572"/>
        <end position="592"/>
    </location>
</feature>
<evidence type="ECO:0000256" key="4">
    <source>
        <dbReference type="ARBA" id="ARBA00022989"/>
    </source>
</evidence>
<evidence type="ECO:0000256" key="5">
    <source>
        <dbReference type="ARBA" id="ARBA00023136"/>
    </source>
</evidence>
<feature type="domain" description="SSD" evidence="7">
    <location>
        <begin position="204"/>
        <end position="324"/>
    </location>
</feature>
<evidence type="ECO:0000313" key="8">
    <source>
        <dbReference type="EMBL" id="OJF16164.1"/>
    </source>
</evidence>
<comment type="caution">
    <text evidence="8">The sequence shown here is derived from an EMBL/GenBank/DDBJ whole genome shotgun (WGS) entry which is preliminary data.</text>
</comment>
<keyword evidence="4 6" id="KW-1133">Transmembrane helix</keyword>
<feature type="transmembrane region" description="Helical" evidence="6">
    <location>
        <begin position="649"/>
        <end position="670"/>
    </location>
</feature>
<comment type="subcellular location">
    <subcellularLocation>
        <location evidence="1">Cell membrane</location>
        <topology evidence="1">Multi-pass membrane protein</topology>
    </subcellularLocation>
</comment>